<dbReference type="InterPro" id="IPR011614">
    <property type="entry name" value="Catalase_core"/>
</dbReference>
<dbReference type="GO" id="GO:0042744">
    <property type="term" value="P:hydrogen peroxide catabolic process"/>
    <property type="evidence" value="ECO:0007669"/>
    <property type="project" value="TreeGrafter"/>
</dbReference>
<dbReference type="PANTHER" id="PTHR11465:SF26">
    <property type="entry name" value="CATALASE 2"/>
    <property type="match status" value="1"/>
</dbReference>
<dbReference type="FunFam" id="2.40.180.10:FF:000001">
    <property type="entry name" value="Catalase"/>
    <property type="match status" value="1"/>
</dbReference>
<feature type="domain" description="Catalase core" evidence="5">
    <location>
        <begin position="12"/>
        <end position="402"/>
    </location>
</feature>
<dbReference type="PRINTS" id="PR00067">
    <property type="entry name" value="CATALASE"/>
</dbReference>
<dbReference type="GO" id="GO:0004096">
    <property type="term" value="F:catalase activity"/>
    <property type="evidence" value="ECO:0007669"/>
    <property type="project" value="InterPro"/>
</dbReference>
<feature type="binding site" description="axial binding residue" evidence="4">
    <location>
        <position position="347"/>
    </location>
    <ligand>
        <name>heme</name>
        <dbReference type="ChEBI" id="CHEBI:30413"/>
    </ligand>
    <ligandPart>
        <name>Fe</name>
        <dbReference type="ChEBI" id="CHEBI:18248"/>
    </ligandPart>
</feature>
<dbReference type="InterPro" id="IPR018028">
    <property type="entry name" value="Catalase"/>
</dbReference>
<protein>
    <submittedName>
        <fullName evidence="6">Catalase-domain-containing protein</fullName>
    </submittedName>
</protein>
<dbReference type="GO" id="GO:0005739">
    <property type="term" value="C:mitochondrion"/>
    <property type="evidence" value="ECO:0007669"/>
    <property type="project" value="TreeGrafter"/>
</dbReference>
<reference evidence="6" key="2">
    <citation type="submission" date="2023-06" db="EMBL/GenBank/DDBJ databases">
        <authorList>
            <consortium name="Lawrence Berkeley National Laboratory"/>
            <person name="Haridas S."/>
            <person name="Hensen N."/>
            <person name="Bonometti L."/>
            <person name="Westerberg I."/>
            <person name="Brannstrom I.O."/>
            <person name="Guillou S."/>
            <person name="Cros-Aarteil S."/>
            <person name="Calhoun S."/>
            <person name="Kuo A."/>
            <person name="Mondo S."/>
            <person name="Pangilinan J."/>
            <person name="Riley R."/>
            <person name="Labutti K."/>
            <person name="Andreopoulos B."/>
            <person name="Lipzen A."/>
            <person name="Chen C."/>
            <person name="Yanf M."/>
            <person name="Daum C."/>
            <person name="Ng V."/>
            <person name="Clum A."/>
            <person name="Steindorff A."/>
            <person name="Ohm R."/>
            <person name="Martin F."/>
            <person name="Silar P."/>
            <person name="Natvig D."/>
            <person name="Lalanne C."/>
            <person name="Gautier V."/>
            <person name="Ament-Velasquez S.L."/>
            <person name="Kruys A."/>
            <person name="Hutchinson M.I."/>
            <person name="Powell A.J."/>
            <person name="Barry K."/>
            <person name="Miller A.N."/>
            <person name="Grigoriev I.V."/>
            <person name="Debuchy R."/>
            <person name="Gladieux P."/>
            <person name="Thoren M.H."/>
            <person name="Johannesson H."/>
        </authorList>
    </citation>
    <scope>NUCLEOTIDE SEQUENCE</scope>
    <source>
        <strain evidence="6">CBS 958.72</strain>
    </source>
</reference>
<comment type="function">
    <text evidence="2">Catalyzes the degradation of hydrogen peroxide (H(2)O(2)) generated by peroxisomal oxidases to water and oxygen, thereby protecting cells from the toxic effects of hydrogen peroxide.</text>
</comment>
<organism evidence="6 7">
    <name type="scientific">Lasiosphaeria ovina</name>
    <dbReference type="NCBI Taxonomy" id="92902"/>
    <lineage>
        <taxon>Eukaryota</taxon>
        <taxon>Fungi</taxon>
        <taxon>Dikarya</taxon>
        <taxon>Ascomycota</taxon>
        <taxon>Pezizomycotina</taxon>
        <taxon>Sordariomycetes</taxon>
        <taxon>Sordariomycetidae</taxon>
        <taxon>Sordariales</taxon>
        <taxon>Lasiosphaeriaceae</taxon>
        <taxon>Lasiosphaeria</taxon>
    </lineage>
</organism>
<evidence type="ECO:0000256" key="1">
    <source>
        <dbReference type="ARBA" id="ARBA00005329"/>
    </source>
</evidence>
<comment type="similarity">
    <text evidence="1">Belongs to the catalase family.</text>
</comment>
<comment type="cofactor">
    <cofactor evidence="4">
        <name>heme</name>
        <dbReference type="ChEBI" id="CHEBI:30413"/>
    </cofactor>
</comment>
<name>A0AAE0JUA3_9PEZI</name>
<evidence type="ECO:0000256" key="3">
    <source>
        <dbReference type="PIRSR" id="PIRSR038928-1"/>
    </source>
</evidence>
<dbReference type="Pfam" id="PF00199">
    <property type="entry name" value="Catalase"/>
    <property type="match status" value="1"/>
</dbReference>
<dbReference type="AlphaFoldDB" id="A0AAE0JUA3"/>
<dbReference type="SUPFAM" id="SSF56634">
    <property type="entry name" value="Heme-dependent catalase-like"/>
    <property type="match status" value="1"/>
</dbReference>
<feature type="active site" evidence="3">
    <location>
        <position position="136"/>
    </location>
</feature>
<dbReference type="GO" id="GO:0005777">
    <property type="term" value="C:peroxisome"/>
    <property type="evidence" value="ECO:0007669"/>
    <property type="project" value="TreeGrafter"/>
</dbReference>
<dbReference type="InterPro" id="IPR024711">
    <property type="entry name" value="Catalase_clade1/3"/>
</dbReference>
<dbReference type="SMART" id="SM01060">
    <property type="entry name" value="Catalase"/>
    <property type="match status" value="1"/>
</dbReference>
<proteinExistence type="inferred from homology"/>
<dbReference type="EMBL" id="JAULSN010000010">
    <property type="protein sequence ID" value="KAK3361996.1"/>
    <property type="molecule type" value="Genomic_DNA"/>
</dbReference>
<dbReference type="PANTHER" id="PTHR11465">
    <property type="entry name" value="CATALASE"/>
    <property type="match status" value="1"/>
</dbReference>
<dbReference type="GO" id="GO:0042542">
    <property type="term" value="P:response to hydrogen peroxide"/>
    <property type="evidence" value="ECO:0007669"/>
    <property type="project" value="TreeGrafter"/>
</dbReference>
<sequence>MGSVDTETPLYTLAEGCPYADPATAQQFSDGSPIKGLMLLQDTQLIETLAHFSRERIPERVVHARAVGAWGEFEVTHDISHLTSAKFLSGIGTKSKTLSRISTVGPERGSADTIRDVRGWALKIFTEQGNQDFVFNDIPVFFVRDPIKFPSLNRSHKRHPATNVTDATIFWDFHSQNQEGIHALMFLFSDRGTPRSVRHVNGYSGHAYKLVAPGGTGFHYVKFHFISDQGTDTMTADEATRLAGADPDYHTADLYNSIAAGRFPSWTLKVQVMTPQQAEAYRWNVFDMTKVWPHADFPLQPVGKLTLNKNPDNYFADIEQAAFSPSTMVPGIAPSADPMLQARMFAYPDAARYRLGANYQQLPNNRPAAPVYSPYERDGRASINGNYGGDASYVRATATRAVAFASSGSKTASAFTPGITAHDVWALGSVAEYTSDVVEDDFVQARAFWRDVLGSQPGQQEHFVSNVAGHIGLANRGVWETTFGMCLSFSPPFFILRSLSAWSL</sequence>
<evidence type="ECO:0000259" key="5">
    <source>
        <dbReference type="SMART" id="SM01060"/>
    </source>
</evidence>
<evidence type="ECO:0000313" key="6">
    <source>
        <dbReference type="EMBL" id="KAK3361996.1"/>
    </source>
</evidence>
<dbReference type="Gene3D" id="2.40.180.10">
    <property type="entry name" value="Catalase core domain"/>
    <property type="match status" value="1"/>
</dbReference>
<keyword evidence="4" id="KW-0408">Iron</keyword>
<comment type="caution">
    <text evidence="6">The sequence shown here is derived from an EMBL/GenBank/DDBJ whole genome shotgun (WGS) entry which is preliminary data.</text>
</comment>
<accession>A0AAE0JUA3</accession>
<dbReference type="CDD" id="cd08157">
    <property type="entry name" value="catalase_fungal"/>
    <property type="match status" value="1"/>
</dbReference>
<reference evidence="6" key="1">
    <citation type="journal article" date="2023" name="Mol. Phylogenet. Evol.">
        <title>Genome-scale phylogeny and comparative genomics of the fungal order Sordariales.</title>
        <authorList>
            <person name="Hensen N."/>
            <person name="Bonometti L."/>
            <person name="Westerberg I."/>
            <person name="Brannstrom I.O."/>
            <person name="Guillou S."/>
            <person name="Cros-Aarteil S."/>
            <person name="Calhoun S."/>
            <person name="Haridas S."/>
            <person name="Kuo A."/>
            <person name="Mondo S."/>
            <person name="Pangilinan J."/>
            <person name="Riley R."/>
            <person name="LaButti K."/>
            <person name="Andreopoulos B."/>
            <person name="Lipzen A."/>
            <person name="Chen C."/>
            <person name="Yan M."/>
            <person name="Daum C."/>
            <person name="Ng V."/>
            <person name="Clum A."/>
            <person name="Steindorff A."/>
            <person name="Ohm R.A."/>
            <person name="Martin F."/>
            <person name="Silar P."/>
            <person name="Natvig D.O."/>
            <person name="Lalanne C."/>
            <person name="Gautier V."/>
            <person name="Ament-Velasquez S.L."/>
            <person name="Kruys A."/>
            <person name="Hutchinson M.I."/>
            <person name="Powell A.J."/>
            <person name="Barry K."/>
            <person name="Miller A.N."/>
            <person name="Grigoriev I.V."/>
            <person name="Debuchy R."/>
            <person name="Gladieux P."/>
            <person name="Hiltunen Thoren M."/>
            <person name="Johannesson H."/>
        </authorList>
    </citation>
    <scope>NUCLEOTIDE SEQUENCE</scope>
    <source>
        <strain evidence="6">CBS 958.72</strain>
    </source>
</reference>
<keyword evidence="4" id="KW-0349">Heme</keyword>
<dbReference type="InterPro" id="IPR020835">
    <property type="entry name" value="Catalase_sf"/>
</dbReference>
<dbReference type="PIRSF" id="PIRSF038928">
    <property type="entry name" value="Catalase_clade1-3"/>
    <property type="match status" value="1"/>
</dbReference>
<keyword evidence="4" id="KW-0479">Metal-binding</keyword>
<keyword evidence="7" id="KW-1185">Reference proteome</keyword>
<dbReference type="PROSITE" id="PS51402">
    <property type="entry name" value="CATALASE_3"/>
    <property type="match status" value="1"/>
</dbReference>
<dbReference type="GO" id="GO:0020037">
    <property type="term" value="F:heme binding"/>
    <property type="evidence" value="ECO:0007669"/>
    <property type="project" value="InterPro"/>
</dbReference>
<evidence type="ECO:0000256" key="4">
    <source>
        <dbReference type="PIRSR" id="PIRSR038928-2"/>
    </source>
</evidence>
<dbReference type="GO" id="GO:0046872">
    <property type="term" value="F:metal ion binding"/>
    <property type="evidence" value="ECO:0007669"/>
    <property type="project" value="UniProtKB-KW"/>
</dbReference>
<feature type="active site" evidence="3">
    <location>
        <position position="63"/>
    </location>
</feature>
<evidence type="ECO:0000256" key="2">
    <source>
        <dbReference type="ARBA" id="ARBA00044729"/>
    </source>
</evidence>
<dbReference type="Proteomes" id="UP001287356">
    <property type="component" value="Unassembled WGS sequence"/>
</dbReference>
<evidence type="ECO:0000313" key="7">
    <source>
        <dbReference type="Proteomes" id="UP001287356"/>
    </source>
</evidence>
<gene>
    <name evidence="6" type="ORF">B0T24DRAFT_99645</name>
</gene>